<comment type="caution">
    <text evidence="1">The sequence shown here is derived from an EMBL/GenBank/DDBJ whole genome shotgun (WGS) entry which is preliminary data.</text>
</comment>
<dbReference type="EMBL" id="VSSQ01011711">
    <property type="protein sequence ID" value="MPM47524.1"/>
    <property type="molecule type" value="Genomic_DNA"/>
</dbReference>
<reference evidence="1" key="1">
    <citation type="submission" date="2019-08" db="EMBL/GenBank/DDBJ databases">
        <authorList>
            <person name="Kucharzyk K."/>
            <person name="Murdoch R.W."/>
            <person name="Higgins S."/>
            <person name="Loffler F."/>
        </authorList>
    </citation>
    <scope>NUCLEOTIDE SEQUENCE</scope>
</reference>
<gene>
    <name evidence="1" type="ORF">SDC9_94235</name>
</gene>
<dbReference type="AlphaFoldDB" id="A0A645ACW9"/>
<organism evidence="1">
    <name type="scientific">bioreactor metagenome</name>
    <dbReference type="NCBI Taxonomy" id="1076179"/>
    <lineage>
        <taxon>unclassified sequences</taxon>
        <taxon>metagenomes</taxon>
        <taxon>ecological metagenomes</taxon>
    </lineage>
</organism>
<protein>
    <submittedName>
        <fullName evidence="1">Uncharacterized protein</fullName>
    </submittedName>
</protein>
<proteinExistence type="predicted"/>
<name>A0A645ACW9_9ZZZZ</name>
<accession>A0A645ACW9</accession>
<sequence>MHVKLVGGQDRGGRATRCEELQLVTVADAAGQVEQRPVGGAQRRLVLSGALDMTRDRVDRRTRRLLGAHQLVPVGPTGHDGRHRGDGLGVVDHGRRCVQAGDRRERRAKPGLAPASLEGIEQRGFLTTDVGAGTGMDDDVEVVLGAEDALAQVAGLVGVRDGLLQPADHMQHLTAHVDEGVMGAHRIGADDDALDQRVRGRH</sequence>
<evidence type="ECO:0000313" key="1">
    <source>
        <dbReference type="EMBL" id="MPM47524.1"/>
    </source>
</evidence>